<proteinExistence type="predicted"/>
<dbReference type="AlphaFoldDB" id="A0A428RUI5"/>
<accession>A0A428RUI5</accession>
<dbReference type="Proteomes" id="UP000287972">
    <property type="component" value="Unassembled WGS sequence"/>
</dbReference>
<organism evidence="2 3">
    <name type="scientific">Fusarium floridanum</name>
    <dbReference type="NCBI Taxonomy" id="1325733"/>
    <lineage>
        <taxon>Eukaryota</taxon>
        <taxon>Fungi</taxon>
        <taxon>Dikarya</taxon>
        <taxon>Ascomycota</taxon>
        <taxon>Pezizomycotina</taxon>
        <taxon>Sordariomycetes</taxon>
        <taxon>Hypocreomycetidae</taxon>
        <taxon>Hypocreales</taxon>
        <taxon>Nectriaceae</taxon>
        <taxon>Fusarium</taxon>
        <taxon>Fusarium solani species complex</taxon>
    </lineage>
</organism>
<reference evidence="2 3" key="1">
    <citation type="submission" date="2017-06" db="EMBL/GenBank/DDBJ databases">
        <title>Comparative genomic analysis of Ambrosia Fusariam Clade fungi.</title>
        <authorList>
            <person name="Stajich J.E."/>
            <person name="Carrillo J."/>
            <person name="Kijimoto T."/>
            <person name="Eskalen A."/>
            <person name="O'Donnell K."/>
            <person name="Kasson M."/>
        </authorList>
    </citation>
    <scope>NUCLEOTIDE SEQUENCE [LARGE SCALE GENOMIC DNA]</scope>
    <source>
        <strain evidence="2 3">NRRL62606</strain>
    </source>
</reference>
<keyword evidence="3" id="KW-1185">Reference proteome</keyword>
<feature type="compositionally biased region" description="Basic and acidic residues" evidence="1">
    <location>
        <begin position="1"/>
        <end position="16"/>
    </location>
</feature>
<sequence>MAKGDDALAGREERGIQSHRFPPDPTNDRRVKFQGIYISVFNEETVHQKTLEENVGEYQVFEVPKGYTTYVRGVDVVCWLV</sequence>
<gene>
    <name evidence="2" type="ORF">CEP51_006026</name>
</gene>
<feature type="region of interest" description="Disordered" evidence="1">
    <location>
        <begin position="1"/>
        <end position="28"/>
    </location>
</feature>
<name>A0A428RUI5_9HYPO</name>
<evidence type="ECO:0000313" key="2">
    <source>
        <dbReference type="EMBL" id="RSL81208.1"/>
    </source>
</evidence>
<dbReference type="EMBL" id="NKCL01000127">
    <property type="protein sequence ID" value="RSL81208.1"/>
    <property type="molecule type" value="Genomic_DNA"/>
</dbReference>
<evidence type="ECO:0000256" key="1">
    <source>
        <dbReference type="SAM" id="MobiDB-lite"/>
    </source>
</evidence>
<comment type="caution">
    <text evidence="2">The sequence shown here is derived from an EMBL/GenBank/DDBJ whole genome shotgun (WGS) entry which is preliminary data.</text>
</comment>
<evidence type="ECO:0000313" key="3">
    <source>
        <dbReference type="Proteomes" id="UP000287972"/>
    </source>
</evidence>
<protein>
    <submittedName>
        <fullName evidence="2">Uncharacterized protein</fullName>
    </submittedName>
</protein>